<dbReference type="AlphaFoldDB" id="A0A0V0GZZ3"/>
<proteinExistence type="predicted"/>
<protein>
    <submittedName>
        <fullName evidence="1">Putative ovule protein</fullName>
    </submittedName>
</protein>
<dbReference type="EMBL" id="GEDG01028162">
    <property type="protein sequence ID" value="JAP13367.1"/>
    <property type="molecule type" value="Transcribed_RNA"/>
</dbReference>
<organism evidence="1">
    <name type="scientific">Solanum chacoense</name>
    <name type="common">Chaco potato</name>
    <dbReference type="NCBI Taxonomy" id="4108"/>
    <lineage>
        <taxon>Eukaryota</taxon>
        <taxon>Viridiplantae</taxon>
        <taxon>Streptophyta</taxon>
        <taxon>Embryophyta</taxon>
        <taxon>Tracheophyta</taxon>
        <taxon>Spermatophyta</taxon>
        <taxon>Magnoliopsida</taxon>
        <taxon>eudicotyledons</taxon>
        <taxon>Gunneridae</taxon>
        <taxon>Pentapetalae</taxon>
        <taxon>asterids</taxon>
        <taxon>lamiids</taxon>
        <taxon>Solanales</taxon>
        <taxon>Solanaceae</taxon>
        <taxon>Solanoideae</taxon>
        <taxon>Solaneae</taxon>
        <taxon>Solanum</taxon>
    </lineage>
</organism>
<evidence type="ECO:0000313" key="1">
    <source>
        <dbReference type="EMBL" id="JAP13367.1"/>
    </source>
</evidence>
<name>A0A0V0GZZ3_SOLCH</name>
<accession>A0A0V0GZZ3</accession>
<reference evidence="1" key="1">
    <citation type="submission" date="2015-12" db="EMBL/GenBank/DDBJ databases">
        <title>Gene expression during late stages of embryo sac development: a critical building block for successful pollen-pistil interactions.</title>
        <authorList>
            <person name="Liu Y."/>
            <person name="Joly V."/>
            <person name="Sabar M."/>
            <person name="Matton D.P."/>
        </authorList>
    </citation>
    <scope>NUCLEOTIDE SEQUENCE</scope>
</reference>
<sequence>MKHIKSIKILIEQITIVVLLYDIHFPLAISTFFNFCFSSISSSLKPTNIYQKKTPQNQEMCRMEISCRMFQGNLFLVFSLYTDQSRSMVPISRILVFFSEIY</sequence>